<sequence>MENSKNTLTADASLLHLRKEIDAIDDRILELLNQRARFAQQVADIKTAGGEVDCFHRPEREAEVLRRIAENNRGPLSQEAVVRFFRELMSECLALEKPLSVAFLGPQGTFTQQAAYKHFGHAIEAVPLPTIDEIFRAVESGACQYGVVPVENSTEGVITHTLDSFLRSFLLIAGEVGLRIHHNLMSKLNTSSEVREVFSHQQSLAQCRRWLDRYLPKAQNTAVSSNAEAARLAAVMPQTAAIAGDVAAELYGLNVLERNIEDEPDNTTRFLVIGRNSVGPTGNDKTSLLLSTRNNPGALYAVLEPFAKYGISMTKIESRPSRRGAWDYVFFVDVEGHRDDPRLAEALNAVEKNVTMLKILGSYPRASC</sequence>
<keyword evidence="13" id="KW-0413">Isomerase</keyword>
<evidence type="ECO:0000313" key="24">
    <source>
        <dbReference type="Proteomes" id="UP000266313"/>
    </source>
</evidence>
<dbReference type="Gene3D" id="1.20.59.10">
    <property type="entry name" value="Chorismate mutase"/>
    <property type="match status" value="1"/>
</dbReference>
<accession>A0A250KT11</accession>
<evidence type="ECO:0000259" key="22">
    <source>
        <dbReference type="PROSITE" id="PS51671"/>
    </source>
</evidence>
<keyword evidence="24" id="KW-1185">Reference proteome</keyword>
<dbReference type="Gene3D" id="3.30.70.260">
    <property type="match status" value="1"/>
</dbReference>
<gene>
    <name evidence="23" type="ORF">sS8_2757</name>
</gene>
<comment type="catalytic activity">
    <reaction evidence="1">
        <text>chorismate = prephenate</text>
        <dbReference type="Rhea" id="RHEA:13897"/>
        <dbReference type="ChEBI" id="CHEBI:29748"/>
        <dbReference type="ChEBI" id="CHEBI:29934"/>
        <dbReference type="EC" id="5.4.99.5"/>
    </reaction>
</comment>
<dbReference type="PROSITE" id="PS51168">
    <property type="entry name" value="CHORISMATE_MUT_2"/>
    <property type="match status" value="1"/>
</dbReference>
<feature type="domain" description="Chorismate mutase" evidence="20">
    <location>
        <begin position="8"/>
        <end position="100"/>
    </location>
</feature>
<keyword evidence="14" id="KW-0456">Lyase</keyword>
<comment type="subcellular location">
    <subcellularLocation>
        <location evidence="3">Cytoplasm</location>
    </subcellularLocation>
</comment>
<comment type="function">
    <text evidence="2">Catalyzes the Claisen rearrangement of chorismate to prephenate and the decarboxylation/dehydration of prephenate to phenylpyruvate.</text>
</comment>
<dbReference type="PIRSF" id="PIRSF001500">
    <property type="entry name" value="Chor_mut_pdt_Ppr"/>
    <property type="match status" value="1"/>
</dbReference>
<dbReference type="SUPFAM" id="SSF48600">
    <property type="entry name" value="Chorismate mutase II"/>
    <property type="match status" value="1"/>
</dbReference>
<dbReference type="PROSITE" id="PS51171">
    <property type="entry name" value="PREPHENATE_DEHYDR_3"/>
    <property type="match status" value="1"/>
</dbReference>
<evidence type="ECO:0000313" key="23">
    <source>
        <dbReference type="EMBL" id="BBA34702.1"/>
    </source>
</evidence>
<keyword evidence="11" id="KW-0057">Aromatic amino acid biosynthesis</keyword>
<dbReference type="GO" id="GO:0005737">
    <property type="term" value="C:cytoplasm"/>
    <property type="evidence" value="ECO:0007669"/>
    <property type="project" value="UniProtKB-SubCell"/>
</dbReference>
<dbReference type="InterPro" id="IPR008242">
    <property type="entry name" value="Chor_mutase/pphenate_deHydtase"/>
</dbReference>
<dbReference type="Proteomes" id="UP000266313">
    <property type="component" value="Chromosome"/>
</dbReference>
<dbReference type="PROSITE" id="PS51671">
    <property type="entry name" value="ACT"/>
    <property type="match status" value="1"/>
</dbReference>
<evidence type="ECO:0000256" key="9">
    <source>
        <dbReference type="ARBA" id="ARBA00022490"/>
    </source>
</evidence>
<dbReference type="EMBL" id="AP017928">
    <property type="protein sequence ID" value="BBA34702.1"/>
    <property type="molecule type" value="Genomic_DNA"/>
</dbReference>
<dbReference type="PROSITE" id="PS00857">
    <property type="entry name" value="PREPHENATE_DEHYDR_1"/>
    <property type="match status" value="1"/>
</dbReference>
<keyword evidence="12" id="KW-0584">Phenylalanine biosynthesis</keyword>
<dbReference type="UniPathway" id="UPA00120">
    <property type="reaction ID" value="UER00203"/>
</dbReference>
<dbReference type="GO" id="GO:0009094">
    <property type="term" value="P:L-phenylalanine biosynthetic process"/>
    <property type="evidence" value="ECO:0007669"/>
    <property type="project" value="UniProtKB-UniPathway"/>
</dbReference>
<dbReference type="GO" id="GO:0004106">
    <property type="term" value="F:chorismate mutase activity"/>
    <property type="evidence" value="ECO:0007669"/>
    <property type="project" value="UniProtKB-EC"/>
</dbReference>
<evidence type="ECO:0000256" key="12">
    <source>
        <dbReference type="ARBA" id="ARBA00023222"/>
    </source>
</evidence>
<proteinExistence type="predicted"/>
<evidence type="ECO:0000256" key="4">
    <source>
        <dbReference type="ARBA" id="ARBA00004741"/>
    </source>
</evidence>
<dbReference type="GO" id="GO:0004664">
    <property type="term" value="F:prephenate dehydratase activity"/>
    <property type="evidence" value="ECO:0007669"/>
    <property type="project" value="UniProtKB-EC"/>
</dbReference>
<keyword evidence="15" id="KW-0511">Multifunctional enzyme</keyword>
<dbReference type="PANTHER" id="PTHR21022">
    <property type="entry name" value="PREPHENATE DEHYDRATASE P PROTEIN"/>
    <property type="match status" value="1"/>
</dbReference>
<evidence type="ECO:0000256" key="8">
    <source>
        <dbReference type="ARBA" id="ARBA00014401"/>
    </source>
</evidence>
<evidence type="ECO:0000256" key="5">
    <source>
        <dbReference type="ARBA" id="ARBA00004817"/>
    </source>
</evidence>
<dbReference type="InterPro" id="IPR010957">
    <property type="entry name" value="G/b/e-P-prot_chorismate_mutase"/>
</dbReference>
<evidence type="ECO:0000256" key="13">
    <source>
        <dbReference type="ARBA" id="ARBA00023235"/>
    </source>
</evidence>
<dbReference type="FunFam" id="3.40.190.10:FF:000034">
    <property type="entry name" value="Chorismate mutase/prephenate dehydratase"/>
    <property type="match status" value="1"/>
</dbReference>
<evidence type="ECO:0000256" key="17">
    <source>
        <dbReference type="ARBA" id="ARBA00031520"/>
    </source>
</evidence>
<evidence type="ECO:0000256" key="18">
    <source>
        <dbReference type="ARBA" id="ARBA00047848"/>
    </source>
</evidence>
<evidence type="ECO:0000256" key="2">
    <source>
        <dbReference type="ARBA" id="ARBA00002364"/>
    </source>
</evidence>
<evidence type="ECO:0000259" key="21">
    <source>
        <dbReference type="PROSITE" id="PS51171"/>
    </source>
</evidence>
<evidence type="ECO:0000256" key="1">
    <source>
        <dbReference type="ARBA" id="ARBA00000824"/>
    </source>
</evidence>
<comment type="pathway">
    <text evidence="4">Amino-acid biosynthesis; L-phenylalanine biosynthesis; phenylpyruvate from prephenate: step 1/1.</text>
</comment>
<evidence type="ECO:0000256" key="15">
    <source>
        <dbReference type="ARBA" id="ARBA00023268"/>
    </source>
</evidence>
<dbReference type="Pfam" id="PF01817">
    <property type="entry name" value="CM_2"/>
    <property type="match status" value="1"/>
</dbReference>
<dbReference type="SMART" id="SM00830">
    <property type="entry name" value="CM_2"/>
    <property type="match status" value="1"/>
</dbReference>
<protein>
    <recommendedName>
        <fullName evidence="8">Bifunctional chorismate mutase/prephenate dehydratase</fullName>
        <ecNumber evidence="7">4.2.1.51</ecNumber>
        <ecNumber evidence="6">5.4.99.5</ecNumber>
    </recommendedName>
    <alternativeName>
        <fullName evidence="17">Chorismate mutase-prephenate dehydratase</fullName>
    </alternativeName>
    <alternativeName>
        <fullName evidence="16">p-protein</fullName>
    </alternativeName>
</protein>
<evidence type="ECO:0000256" key="11">
    <source>
        <dbReference type="ARBA" id="ARBA00023141"/>
    </source>
</evidence>
<evidence type="ECO:0000256" key="10">
    <source>
        <dbReference type="ARBA" id="ARBA00022605"/>
    </source>
</evidence>
<feature type="domain" description="Prephenate dehydratase" evidence="21">
    <location>
        <begin position="100"/>
        <end position="275"/>
    </location>
</feature>
<dbReference type="InterPro" id="IPR036979">
    <property type="entry name" value="CM_dom_sf"/>
</dbReference>
<dbReference type="OrthoDB" id="9802281at2"/>
<dbReference type="Pfam" id="PF00800">
    <property type="entry name" value="PDT"/>
    <property type="match status" value="1"/>
</dbReference>
<dbReference type="CDD" id="cd13630">
    <property type="entry name" value="PBP2_PDT_1"/>
    <property type="match status" value="1"/>
</dbReference>
<reference evidence="23 24" key="1">
    <citation type="submission" date="2016-12" db="EMBL/GenBank/DDBJ databases">
        <title>Genome sequencing of Methylocaldum marinum.</title>
        <authorList>
            <person name="Takeuchi M."/>
            <person name="Kamagata Y."/>
            <person name="Hiraoka S."/>
            <person name="Oshima K."/>
            <person name="Hattori M."/>
            <person name="Iwasaki W."/>
        </authorList>
    </citation>
    <scope>NUCLEOTIDE SEQUENCE [LARGE SCALE GENOMIC DNA]</scope>
    <source>
        <strain evidence="23 24">S8</strain>
    </source>
</reference>
<dbReference type="KEGG" id="mmai:sS8_2757"/>
<comment type="catalytic activity">
    <reaction evidence="18">
        <text>prephenate + H(+) = 3-phenylpyruvate + CO2 + H2O</text>
        <dbReference type="Rhea" id="RHEA:21648"/>
        <dbReference type="ChEBI" id="CHEBI:15377"/>
        <dbReference type="ChEBI" id="CHEBI:15378"/>
        <dbReference type="ChEBI" id="CHEBI:16526"/>
        <dbReference type="ChEBI" id="CHEBI:18005"/>
        <dbReference type="ChEBI" id="CHEBI:29934"/>
        <dbReference type="EC" id="4.2.1.51"/>
    </reaction>
</comment>
<dbReference type="EC" id="4.2.1.51" evidence="7"/>
<name>A0A250KT11_9GAMM</name>
<dbReference type="Gene3D" id="3.40.190.10">
    <property type="entry name" value="Periplasmic binding protein-like II"/>
    <property type="match status" value="2"/>
</dbReference>
<dbReference type="PROSITE" id="PS00858">
    <property type="entry name" value="PREPHENATE_DEHYDR_2"/>
    <property type="match status" value="1"/>
</dbReference>
<dbReference type="SUPFAM" id="SSF53850">
    <property type="entry name" value="Periplasmic binding protein-like II"/>
    <property type="match status" value="1"/>
</dbReference>
<dbReference type="GO" id="GO:0046417">
    <property type="term" value="P:chorismate metabolic process"/>
    <property type="evidence" value="ECO:0007669"/>
    <property type="project" value="InterPro"/>
</dbReference>
<dbReference type="InterPro" id="IPR018528">
    <property type="entry name" value="Preph_deHydtase_CS"/>
</dbReference>
<dbReference type="InterPro" id="IPR036263">
    <property type="entry name" value="Chorismate_II_sf"/>
</dbReference>
<organism evidence="23 24">
    <name type="scientific">Methylocaldum marinum</name>
    <dbReference type="NCBI Taxonomy" id="1432792"/>
    <lineage>
        <taxon>Bacteria</taxon>
        <taxon>Pseudomonadati</taxon>
        <taxon>Pseudomonadota</taxon>
        <taxon>Gammaproteobacteria</taxon>
        <taxon>Methylococcales</taxon>
        <taxon>Methylococcaceae</taxon>
        <taxon>Methylocaldum</taxon>
    </lineage>
</organism>
<dbReference type="RefSeq" id="WP_119630062.1">
    <property type="nucleotide sequence ID" value="NZ_AP017928.1"/>
</dbReference>
<feature type="domain" description="ACT" evidence="22">
    <location>
        <begin position="287"/>
        <end position="364"/>
    </location>
</feature>
<feature type="site" description="Essential for prephenate dehydratase activity" evidence="19">
    <location>
        <position position="268"/>
    </location>
</feature>
<keyword evidence="9" id="KW-0963">Cytoplasm</keyword>
<dbReference type="FunFam" id="3.40.190.10:FF:000029">
    <property type="entry name" value="Chorismate mutase/Prephenate dehydratase"/>
    <property type="match status" value="1"/>
</dbReference>
<dbReference type="EC" id="5.4.99.5" evidence="6"/>
<dbReference type="SUPFAM" id="SSF55021">
    <property type="entry name" value="ACT-like"/>
    <property type="match status" value="1"/>
</dbReference>
<evidence type="ECO:0000256" key="16">
    <source>
        <dbReference type="ARBA" id="ARBA00031175"/>
    </source>
</evidence>
<dbReference type="CDD" id="cd04905">
    <property type="entry name" value="ACT_CM-PDT"/>
    <property type="match status" value="1"/>
</dbReference>
<evidence type="ECO:0000256" key="6">
    <source>
        <dbReference type="ARBA" id="ARBA00012404"/>
    </source>
</evidence>
<dbReference type="InterPro" id="IPR002701">
    <property type="entry name" value="CM_II_prokaryot"/>
</dbReference>
<evidence type="ECO:0000256" key="7">
    <source>
        <dbReference type="ARBA" id="ARBA00013147"/>
    </source>
</evidence>
<evidence type="ECO:0000256" key="19">
    <source>
        <dbReference type="PIRSR" id="PIRSR001500-2"/>
    </source>
</evidence>
<dbReference type="InterPro" id="IPR002912">
    <property type="entry name" value="ACT_dom"/>
</dbReference>
<dbReference type="UniPathway" id="UPA00121">
    <property type="reaction ID" value="UER00345"/>
</dbReference>
<dbReference type="NCBIfam" id="NF008865">
    <property type="entry name" value="PRK11898.1"/>
    <property type="match status" value="1"/>
</dbReference>
<evidence type="ECO:0000256" key="14">
    <source>
        <dbReference type="ARBA" id="ARBA00023239"/>
    </source>
</evidence>
<keyword evidence="10" id="KW-0028">Amino-acid biosynthesis</keyword>
<evidence type="ECO:0000256" key="3">
    <source>
        <dbReference type="ARBA" id="ARBA00004496"/>
    </source>
</evidence>
<dbReference type="NCBIfam" id="TIGR01807">
    <property type="entry name" value="CM_P2"/>
    <property type="match status" value="1"/>
</dbReference>
<dbReference type="AlphaFoldDB" id="A0A250KT11"/>
<dbReference type="Pfam" id="PF01842">
    <property type="entry name" value="ACT"/>
    <property type="match status" value="1"/>
</dbReference>
<dbReference type="InterPro" id="IPR001086">
    <property type="entry name" value="Preph_deHydtase"/>
</dbReference>
<comment type="pathway">
    <text evidence="5">Metabolic intermediate biosynthesis; prephenate biosynthesis; prephenate from chorismate: step 1/1.</text>
</comment>
<dbReference type="PANTHER" id="PTHR21022:SF19">
    <property type="entry name" value="PREPHENATE DEHYDRATASE-RELATED"/>
    <property type="match status" value="1"/>
</dbReference>
<dbReference type="InterPro" id="IPR045865">
    <property type="entry name" value="ACT-like_dom_sf"/>
</dbReference>
<evidence type="ECO:0000259" key="20">
    <source>
        <dbReference type="PROSITE" id="PS51168"/>
    </source>
</evidence>
<dbReference type="FunFam" id="3.30.70.260:FF:000012">
    <property type="entry name" value="Prephenate dehydratase"/>
    <property type="match status" value="1"/>
</dbReference>